<protein>
    <submittedName>
        <fullName evidence="1">Uncharacterized protein</fullName>
    </submittedName>
</protein>
<comment type="caution">
    <text evidence="1">The sequence shown here is derived from an EMBL/GenBank/DDBJ whole genome shotgun (WGS) entry which is preliminary data.</text>
</comment>
<sequence>MQIAEHVLASIGQSIIKGYDALIQIDLFAILELEEEATNLKARNASTYAAQL</sequence>
<reference evidence="1" key="1">
    <citation type="submission" date="2021-03" db="EMBL/GenBank/DDBJ databases">
        <authorList>
            <person name="Tagirdzhanova G."/>
        </authorList>
    </citation>
    <scope>NUCLEOTIDE SEQUENCE</scope>
</reference>
<dbReference type="AlphaFoldDB" id="A0A8H3I3Q4"/>
<dbReference type="EMBL" id="CAJPDR010000066">
    <property type="protein sequence ID" value="CAF9913867.1"/>
    <property type="molecule type" value="Genomic_DNA"/>
</dbReference>
<proteinExistence type="predicted"/>
<keyword evidence="2" id="KW-1185">Reference proteome</keyword>
<evidence type="ECO:0000313" key="1">
    <source>
        <dbReference type="EMBL" id="CAF9913867.1"/>
    </source>
</evidence>
<evidence type="ECO:0000313" key="2">
    <source>
        <dbReference type="Proteomes" id="UP000664203"/>
    </source>
</evidence>
<gene>
    <name evidence="1" type="ORF">ALECFALPRED_009125</name>
</gene>
<dbReference type="Proteomes" id="UP000664203">
    <property type="component" value="Unassembled WGS sequence"/>
</dbReference>
<name>A0A8H3I3Q4_9LECA</name>
<accession>A0A8H3I3Q4</accession>
<organism evidence="1 2">
    <name type="scientific">Alectoria fallacina</name>
    <dbReference type="NCBI Taxonomy" id="1903189"/>
    <lineage>
        <taxon>Eukaryota</taxon>
        <taxon>Fungi</taxon>
        <taxon>Dikarya</taxon>
        <taxon>Ascomycota</taxon>
        <taxon>Pezizomycotina</taxon>
        <taxon>Lecanoromycetes</taxon>
        <taxon>OSLEUM clade</taxon>
        <taxon>Lecanoromycetidae</taxon>
        <taxon>Lecanorales</taxon>
        <taxon>Lecanorineae</taxon>
        <taxon>Parmeliaceae</taxon>
        <taxon>Alectoria</taxon>
    </lineage>
</organism>